<protein>
    <recommendedName>
        <fullName evidence="4">DUF4878 domain-containing protein</fullName>
    </recommendedName>
</protein>
<dbReference type="RefSeq" id="WP_172356734.1">
    <property type="nucleotide sequence ID" value="NZ_CP053661.1"/>
</dbReference>
<proteinExistence type="predicted"/>
<dbReference type="AlphaFoldDB" id="A0A6M8BJG6"/>
<feature type="signal peptide" evidence="1">
    <location>
        <begin position="1"/>
        <end position="21"/>
    </location>
</feature>
<reference evidence="2 3" key="1">
    <citation type="submission" date="2020-05" db="EMBL/GenBank/DDBJ databases">
        <title>Complete genome sequence of of a novel Thermoleptolyngbya strain isolated from hot springs of Ganzi, Sichuan China.</title>
        <authorList>
            <person name="Tang J."/>
            <person name="Daroch M."/>
            <person name="Li L."/>
            <person name="Waleron K."/>
            <person name="Waleron M."/>
            <person name="Waleron M."/>
        </authorList>
    </citation>
    <scope>NUCLEOTIDE SEQUENCE [LARGE SCALE GENOMIC DNA]</scope>
    <source>
        <strain evidence="2 3">PKUAC-SCTA183</strain>
    </source>
</reference>
<dbReference type="Proteomes" id="UP000505210">
    <property type="component" value="Chromosome"/>
</dbReference>
<dbReference type="PROSITE" id="PS51257">
    <property type="entry name" value="PROKAR_LIPOPROTEIN"/>
    <property type="match status" value="1"/>
</dbReference>
<evidence type="ECO:0000256" key="1">
    <source>
        <dbReference type="SAM" id="SignalP"/>
    </source>
</evidence>
<feature type="chain" id="PRO_5026680836" description="DUF4878 domain-containing protein" evidence="1">
    <location>
        <begin position="22"/>
        <end position="139"/>
    </location>
</feature>
<sequence length="139" mass="15771">MLRPLLALLLTFLLTACSSVSGPGRDIVERAIALQFSQTQEDLIQLLNPQDPTFPPFTISNVKITDEQGLQIGNLRGFRVRGTYDVTLEFPGRTVTQKANPFEIYLQRQIEGKTWRLARRQANPKNQTDTESWVTQLVL</sequence>
<gene>
    <name evidence="2" type="ORF">HPC62_14325</name>
</gene>
<evidence type="ECO:0000313" key="2">
    <source>
        <dbReference type="EMBL" id="QKD83213.1"/>
    </source>
</evidence>
<name>A0A6M8BJG6_9CYAN</name>
<keyword evidence="1" id="KW-0732">Signal</keyword>
<organism evidence="2 3">
    <name type="scientific">Thermoleptolyngbya sichuanensis A183</name>
    <dbReference type="NCBI Taxonomy" id="2737172"/>
    <lineage>
        <taxon>Bacteria</taxon>
        <taxon>Bacillati</taxon>
        <taxon>Cyanobacteriota</taxon>
        <taxon>Cyanophyceae</taxon>
        <taxon>Oculatellales</taxon>
        <taxon>Oculatellaceae</taxon>
        <taxon>Thermoleptolyngbya</taxon>
        <taxon>Thermoleptolyngbya sichuanensis</taxon>
    </lineage>
</organism>
<dbReference type="EMBL" id="CP053661">
    <property type="protein sequence ID" value="QKD83213.1"/>
    <property type="molecule type" value="Genomic_DNA"/>
</dbReference>
<evidence type="ECO:0008006" key="4">
    <source>
        <dbReference type="Google" id="ProtNLM"/>
    </source>
</evidence>
<accession>A0A6M8BJG6</accession>
<keyword evidence="3" id="KW-1185">Reference proteome</keyword>
<evidence type="ECO:0000313" key="3">
    <source>
        <dbReference type="Proteomes" id="UP000505210"/>
    </source>
</evidence>
<dbReference type="KEGG" id="theu:HPC62_14325"/>